<keyword evidence="3 4" id="KW-0378">Hydrolase</keyword>
<organism evidence="4 5">
    <name type="scientific">Geomesophilobacter sediminis</name>
    <dbReference type="NCBI Taxonomy" id="2798584"/>
    <lineage>
        <taxon>Bacteria</taxon>
        <taxon>Pseudomonadati</taxon>
        <taxon>Thermodesulfobacteriota</taxon>
        <taxon>Desulfuromonadia</taxon>
        <taxon>Geobacterales</taxon>
        <taxon>Geobacteraceae</taxon>
        <taxon>Geomesophilobacter</taxon>
    </lineage>
</organism>
<evidence type="ECO:0000313" key="5">
    <source>
        <dbReference type="Proteomes" id="UP000636888"/>
    </source>
</evidence>
<comment type="domain">
    <text evidence="3">A Gly-cisPro motif from one monomer fits into the active site of the other monomer to allow specific chiral rejection of L-amino acids.</text>
</comment>
<dbReference type="AlphaFoldDB" id="A0A8J7M1L2"/>
<dbReference type="GO" id="GO:0043908">
    <property type="term" value="F:Ser(Gly)-tRNA(Ala) hydrolase activity"/>
    <property type="evidence" value="ECO:0007669"/>
    <property type="project" value="UniProtKB-UniRule"/>
</dbReference>
<dbReference type="GO" id="GO:0005737">
    <property type="term" value="C:cytoplasm"/>
    <property type="evidence" value="ECO:0007669"/>
    <property type="project" value="UniProtKB-SubCell"/>
</dbReference>
<evidence type="ECO:0000256" key="2">
    <source>
        <dbReference type="ARBA" id="ARBA00022490"/>
    </source>
</evidence>
<keyword evidence="3" id="KW-0694">RNA-binding</keyword>
<dbReference type="SUPFAM" id="SSF69500">
    <property type="entry name" value="DTD-like"/>
    <property type="match status" value="1"/>
</dbReference>
<keyword evidence="5" id="KW-1185">Reference proteome</keyword>
<keyword evidence="3" id="KW-0820">tRNA-binding</keyword>
<feature type="short sequence motif" description="Gly-cisPro motif, important for rejection of L-amino acids" evidence="3">
    <location>
        <begin position="137"/>
        <end position="138"/>
    </location>
</feature>
<dbReference type="FunFam" id="3.50.80.10:FF:000001">
    <property type="entry name" value="D-aminoacyl-tRNA deacylase"/>
    <property type="match status" value="1"/>
</dbReference>
<keyword evidence="2 3" id="KW-0963">Cytoplasm</keyword>
<dbReference type="GO" id="GO:0019478">
    <property type="term" value="P:D-amino acid catabolic process"/>
    <property type="evidence" value="ECO:0007669"/>
    <property type="project" value="UniProtKB-UniRule"/>
</dbReference>
<dbReference type="HAMAP" id="MF_00518">
    <property type="entry name" value="Deacylase_Dtd"/>
    <property type="match status" value="1"/>
</dbReference>
<dbReference type="EMBL" id="JAEMHM010000019">
    <property type="protein sequence ID" value="MBJ6726979.1"/>
    <property type="molecule type" value="Genomic_DNA"/>
</dbReference>
<accession>A0A8J7M1L2</accession>
<comment type="function">
    <text evidence="3">An aminoacyl-tRNA editing enzyme that deacylates mischarged D-aminoacyl-tRNAs. Also deacylates mischarged glycyl-tRNA(Ala), protecting cells against glycine mischarging by AlaRS. Acts via tRNA-based rather than protein-based catalysis; rejects L-amino acids rather than detecting D-amino acids in the active site. By recycling D-aminoacyl-tRNA to D-amino acids and free tRNA molecules, this enzyme counteracts the toxicity associated with the formation of D-aminoacyl-tRNA entities in vivo and helps enforce protein L-homochirality.</text>
</comment>
<dbReference type="GO" id="GO:0051500">
    <property type="term" value="F:D-tyrosyl-tRNA(Tyr) deacylase activity"/>
    <property type="evidence" value="ECO:0007669"/>
    <property type="project" value="TreeGrafter"/>
</dbReference>
<comment type="subunit">
    <text evidence="3">Homodimer.</text>
</comment>
<comment type="catalytic activity">
    <reaction evidence="3">
        <text>a D-aminoacyl-tRNA + H2O = a tRNA + a D-alpha-amino acid + H(+)</text>
        <dbReference type="Rhea" id="RHEA:13953"/>
        <dbReference type="Rhea" id="RHEA-COMP:10123"/>
        <dbReference type="Rhea" id="RHEA-COMP:10124"/>
        <dbReference type="ChEBI" id="CHEBI:15377"/>
        <dbReference type="ChEBI" id="CHEBI:15378"/>
        <dbReference type="ChEBI" id="CHEBI:59871"/>
        <dbReference type="ChEBI" id="CHEBI:78442"/>
        <dbReference type="ChEBI" id="CHEBI:79333"/>
        <dbReference type="EC" id="3.1.1.96"/>
    </reaction>
</comment>
<name>A0A8J7M1L2_9BACT</name>
<comment type="catalytic activity">
    <reaction evidence="3">
        <text>glycyl-tRNA(Ala) + H2O = tRNA(Ala) + glycine + H(+)</text>
        <dbReference type="Rhea" id="RHEA:53744"/>
        <dbReference type="Rhea" id="RHEA-COMP:9657"/>
        <dbReference type="Rhea" id="RHEA-COMP:13640"/>
        <dbReference type="ChEBI" id="CHEBI:15377"/>
        <dbReference type="ChEBI" id="CHEBI:15378"/>
        <dbReference type="ChEBI" id="CHEBI:57305"/>
        <dbReference type="ChEBI" id="CHEBI:78442"/>
        <dbReference type="ChEBI" id="CHEBI:78522"/>
    </reaction>
</comment>
<comment type="subcellular location">
    <subcellularLocation>
        <location evidence="3">Cytoplasm</location>
    </subcellularLocation>
</comment>
<dbReference type="EC" id="3.1.1.96" evidence="3"/>
<dbReference type="Proteomes" id="UP000636888">
    <property type="component" value="Unassembled WGS sequence"/>
</dbReference>
<dbReference type="PANTHER" id="PTHR10472:SF5">
    <property type="entry name" value="D-AMINOACYL-TRNA DEACYLASE 1"/>
    <property type="match status" value="1"/>
</dbReference>
<evidence type="ECO:0000256" key="3">
    <source>
        <dbReference type="HAMAP-Rule" id="MF_00518"/>
    </source>
</evidence>
<dbReference type="InterPro" id="IPR023509">
    <property type="entry name" value="DTD-like_sf"/>
</dbReference>
<evidence type="ECO:0000256" key="1">
    <source>
        <dbReference type="ARBA" id="ARBA00009673"/>
    </source>
</evidence>
<dbReference type="CDD" id="cd00563">
    <property type="entry name" value="Dtyr_deacylase"/>
    <property type="match status" value="1"/>
</dbReference>
<dbReference type="NCBIfam" id="TIGR00256">
    <property type="entry name" value="D-aminoacyl-tRNA deacylase"/>
    <property type="match status" value="1"/>
</dbReference>
<sequence>MKAVVQRVTEAAVRVDGKVVGEIGAGMLVLLGVEKGDTEAQAEWMAEKTVALRIFEDDAGKMNLALPDIGGSLLAVSQFTLAGNCSKGRRPSFDTAAPPEEANRLYMHYMEKVRALGITVESGIFQADMKVSLINDGPVTFIIESPKKSGAPR</sequence>
<dbReference type="RefSeq" id="WP_199385896.1">
    <property type="nucleotide sequence ID" value="NZ_JAEMHM010000019.1"/>
</dbReference>
<comment type="caution">
    <text evidence="4">The sequence shown here is derived from an EMBL/GenBank/DDBJ whole genome shotgun (WGS) entry which is preliminary data.</text>
</comment>
<dbReference type="GO" id="GO:0000049">
    <property type="term" value="F:tRNA binding"/>
    <property type="evidence" value="ECO:0007669"/>
    <property type="project" value="UniProtKB-UniRule"/>
</dbReference>
<dbReference type="Pfam" id="PF02580">
    <property type="entry name" value="Tyr_Deacylase"/>
    <property type="match status" value="1"/>
</dbReference>
<comment type="similarity">
    <text evidence="1 3">Belongs to the DTD family.</text>
</comment>
<dbReference type="EC" id="3.1.1.-" evidence="3"/>
<gene>
    <name evidence="3" type="primary">dtd</name>
    <name evidence="4" type="ORF">JFN93_19890</name>
</gene>
<evidence type="ECO:0000313" key="4">
    <source>
        <dbReference type="EMBL" id="MBJ6726979.1"/>
    </source>
</evidence>
<dbReference type="Gene3D" id="3.50.80.10">
    <property type="entry name" value="D-tyrosyl-tRNA(Tyr) deacylase"/>
    <property type="match status" value="1"/>
</dbReference>
<reference evidence="4" key="1">
    <citation type="submission" date="2020-12" db="EMBL/GenBank/DDBJ databases">
        <title>Geomonas sp. Red875, isolated from river sediment.</title>
        <authorList>
            <person name="Xu Z."/>
            <person name="Zhang Z."/>
            <person name="Masuda Y."/>
            <person name="Itoh H."/>
            <person name="Senoo K."/>
        </authorList>
    </citation>
    <scope>NUCLEOTIDE SEQUENCE</scope>
    <source>
        <strain evidence="4">Red875</strain>
    </source>
</reference>
<protein>
    <recommendedName>
        <fullName evidence="3">D-aminoacyl-tRNA deacylase</fullName>
        <shortName evidence="3">DTD</shortName>
        <ecNumber evidence="3">3.1.1.96</ecNumber>
    </recommendedName>
    <alternativeName>
        <fullName evidence="3">Gly-tRNA(Ala) deacylase</fullName>
        <ecNumber evidence="3">3.1.1.-</ecNumber>
    </alternativeName>
</protein>
<dbReference type="PANTHER" id="PTHR10472">
    <property type="entry name" value="D-TYROSYL-TRNA TYR DEACYLASE"/>
    <property type="match status" value="1"/>
</dbReference>
<proteinExistence type="inferred from homology"/>
<dbReference type="GO" id="GO:0106026">
    <property type="term" value="F:Gly-tRNA(Ala) deacylase activity"/>
    <property type="evidence" value="ECO:0007669"/>
    <property type="project" value="UniProtKB-UniRule"/>
</dbReference>
<dbReference type="InterPro" id="IPR003732">
    <property type="entry name" value="Daa-tRNA_deacyls_DTD"/>
</dbReference>